<accession>A0A5C6ZP51</accession>
<dbReference type="Pfam" id="PF05013">
    <property type="entry name" value="FGase"/>
    <property type="match status" value="1"/>
</dbReference>
<dbReference type="OrthoDB" id="9815326at2"/>
<comment type="caution">
    <text evidence="1">The sequence shown here is derived from an EMBL/GenBank/DDBJ whole genome shotgun (WGS) entry which is preliminary data.</text>
</comment>
<dbReference type="InterPro" id="IPR007709">
    <property type="entry name" value="N-FG_amidohydro"/>
</dbReference>
<dbReference type="Gene3D" id="3.40.630.40">
    <property type="entry name" value="Zn-dependent exopeptidases"/>
    <property type="match status" value="1"/>
</dbReference>
<proteinExistence type="predicted"/>
<organism evidence="1 2">
    <name type="scientific">Subsaximicrobium wynnwilliamsii</name>
    <dbReference type="NCBI Taxonomy" id="291179"/>
    <lineage>
        <taxon>Bacteria</taxon>
        <taxon>Pseudomonadati</taxon>
        <taxon>Bacteroidota</taxon>
        <taxon>Flavobacteriia</taxon>
        <taxon>Flavobacteriales</taxon>
        <taxon>Flavobacteriaceae</taxon>
        <taxon>Subsaximicrobium</taxon>
    </lineage>
</organism>
<protein>
    <submittedName>
        <fullName evidence="1">N-formylglutamate amidohydrolase</fullName>
    </submittedName>
</protein>
<dbReference type="GO" id="GO:0016787">
    <property type="term" value="F:hydrolase activity"/>
    <property type="evidence" value="ECO:0007669"/>
    <property type="project" value="UniProtKB-KW"/>
</dbReference>
<keyword evidence="1" id="KW-0378">Hydrolase</keyword>
<keyword evidence="2" id="KW-1185">Reference proteome</keyword>
<dbReference type="AlphaFoldDB" id="A0A5C6ZP51"/>
<evidence type="ECO:0000313" key="2">
    <source>
        <dbReference type="Proteomes" id="UP000321578"/>
    </source>
</evidence>
<dbReference type="RefSeq" id="WP_147084776.1">
    <property type="nucleotide sequence ID" value="NZ_VORM01000003.1"/>
</dbReference>
<name>A0A5C6ZP51_9FLAO</name>
<gene>
    <name evidence="1" type="ORF">ESY86_01655</name>
</gene>
<sequence length="232" mass="26741">MKLALTCEHGGNQVPKQHEYLFNANPEVLNTHRAYDLGALDLFKRLKPLAHFSKSSQTSRLMIELNRSLLHPQLFSEFSKNLSVSEKLQLVEDIYRPYRNSVEKWIGVQIEAGEDVVHISIHSFTPKLNHEERSCDIGWLYDPKRTAEKTLCVQLKALLLEADPQLNVRFNYPYLGTADGFTTYLRKTFPKHYIGIELEVNQKFFIKNVMDAKIKAALFSAISKISRIPIHN</sequence>
<dbReference type="EMBL" id="VORO01000001">
    <property type="protein sequence ID" value="TXD91315.1"/>
    <property type="molecule type" value="Genomic_DNA"/>
</dbReference>
<dbReference type="SUPFAM" id="SSF53187">
    <property type="entry name" value="Zn-dependent exopeptidases"/>
    <property type="match status" value="1"/>
</dbReference>
<evidence type="ECO:0000313" key="1">
    <source>
        <dbReference type="EMBL" id="TXD91315.1"/>
    </source>
</evidence>
<dbReference type="Proteomes" id="UP000321578">
    <property type="component" value="Unassembled WGS sequence"/>
</dbReference>
<reference evidence="1 2" key="1">
    <citation type="submission" date="2019-08" db="EMBL/GenBank/DDBJ databases">
        <title>Genomes of Subsaximicrobium wynnwilliamsii strains.</title>
        <authorList>
            <person name="Bowman J.P."/>
        </authorList>
    </citation>
    <scope>NUCLEOTIDE SEQUENCE [LARGE SCALE GENOMIC DNA]</scope>
    <source>
        <strain evidence="1 2">2-80-2</strain>
    </source>
</reference>